<feature type="active site" description="Nucleophile" evidence="8">
    <location>
        <position position="937"/>
    </location>
</feature>
<dbReference type="Gene3D" id="3.30.750.44">
    <property type="match status" value="1"/>
</dbReference>
<dbReference type="SUPFAM" id="SSF82171">
    <property type="entry name" value="DPP6 N-terminal domain-like"/>
    <property type="match status" value="1"/>
</dbReference>
<dbReference type="AlphaFoldDB" id="A0A2R6AXQ7"/>
<dbReference type="Pfam" id="PF03572">
    <property type="entry name" value="Peptidase_S41"/>
    <property type="match status" value="1"/>
</dbReference>
<evidence type="ECO:0000256" key="5">
    <source>
        <dbReference type="ARBA" id="ARBA00022801"/>
    </source>
</evidence>
<keyword evidence="3 7" id="KW-0963">Cytoplasm</keyword>
<dbReference type="PANTHER" id="PTHR43253:SF1">
    <property type="entry name" value="TRICORN PROTEASE HOMOLOG 2-RELATED"/>
    <property type="match status" value="1"/>
</dbReference>
<dbReference type="SUPFAM" id="SSF52096">
    <property type="entry name" value="ClpP/crotonase"/>
    <property type="match status" value="1"/>
</dbReference>
<keyword evidence="6 7" id="KW-0720">Serine protease</keyword>
<accession>A0A2R6AXQ7</accession>
<dbReference type="InterPro" id="IPR028204">
    <property type="entry name" value="Tricorn_C1"/>
</dbReference>
<dbReference type="InterPro" id="IPR012393">
    <property type="entry name" value="Tricorn_protease"/>
</dbReference>
<dbReference type="InterPro" id="IPR036034">
    <property type="entry name" value="PDZ_sf"/>
</dbReference>
<dbReference type="Pfam" id="PF14685">
    <property type="entry name" value="PDZ_Tricorn"/>
    <property type="match status" value="1"/>
</dbReference>
<dbReference type="EMBL" id="NEXJ01000055">
    <property type="protein sequence ID" value="PSN91146.1"/>
    <property type="molecule type" value="Genomic_DNA"/>
</dbReference>
<dbReference type="Pfam" id="PF26550">
    <property type="entry name" value="Tricorn_2nd"/>
    <property type="match status" value="1"/>
</dbReference>
<dbReference type="Gene3D" id="2.120.10.60">
    <property type="entry name" value="Tricorn protease N-terminal domain"/>
    <property type="match status" value="1"/>
</dbReference>
<dbReference type="Proteomes" id="UP000240490">
    <property type="component" value="Unassembled WGS sequence"/>
</dbReference>
<dbReference type="SMART" id="SM00245">
    <property type="entry name" value="TSPc"/>
    <property type="match status" value="1"/>
</dbReference>
<evidence type="ECO:0000256" key="6">
    <source>
        <dbReference type="ARBA" id="ARBA00022825"/>
    </source>
</evidence>
<dbReference type="Pfam" id="PF26549">
    <property type="entry name" value="Tricorn_N"/>
    <property type="match status" value="1"/>
</dbReference>
<dbReference type="GO" id="GO:0006508">
    <property type="term" value="P:proteolysis"/>
    <property type="evidence" value="ECO:0007669"/>
    <property type="project" value="UniProtKB-UniRule"/>
</dbReference>
<dbReference type="SUPFAM" id="SSF50156">
    <property type="entry name" value="PDZ domain-like"/>
    <property type="match status" value="1"/>
</dbReference>
<reference evidence="11 12" key="1">
    <citation type="submission" date="2017-04" db="EMBL/GenBank/DDBJ databases">
        <title>Novel microbial lineages endemic to geothermal iron-oxide mats fill important gaps in the evolutionary history of Archaea.</title>
        <authorList>
            <person name="Jay Z.J."/>
            <person name="Beam J.P."/>
            <person name="Dlakic M."/>
            <person name="Rusch D.B."/>
            <person name="Kozubal M.A."/>
            <person name="Inskeep W.P."/>
        </authorList>
    </citation>
    <scope>NUCLEOTIDE SEQUENCE [LARGE SCALE GENOMIC DNA]</scope>
    <source>
        <strain evidence="11">ECH_B_SAG-M15</strain>
    </source>
</reference>
<evidence type="ECO:0000259" key="10">
    <source>
        <dbReference type="SMART" id="SM00245"/>
    </source>
</evidence>
<dbReference type="GO" id="GO:0005737">
    <property type="term" value="C:cytoplasm"/>
    <property type="evidence" value="ECO:0007669"/>
    <property type="project" value="UniProtKB-SubCell"/>
</dbReference>
<dbReference type="Gene3D" id="3.90.226.10">
    <property type="entry name" value="2-enoyl-CoA Hydratase, Chain A, domain 1"/>
    <property type="match status" value="1"/>
</dbReference>
<evidence type="ECO:0000256" key="7">
    <source>
        <dbReference type="PIRNR" id="PIRNR036421"/>
    </source>
</evidence>
<comment type="subcellular location">
    <subcellularLocation>
        <location evidence="1 7">Cytoplasm</location>
    </subcellularLocation>
</comment>
<dbReference type="Gene3D" id="2.130.10.10">
    <property type="entry name" value="YVTN repeat-like/Quinoprotein amine dehydrogenase"/>
    <property type="match status" value="1"/>
</dbReference>
<feature type="domain" description="Tail specific protease" evidence="10">
    <location>
        <begin position="816"/>
        <end position="1006"/>
    </location>
</feature>
<evidence type="ECO:0000313" key="12">
    <source>
        <dbReference type="Proteomes" id="UP000240490"/>
    </source>
</evidence>
<feature type="active site" description="Charge relay system" evidence="8">
    <location>
        <position position="995"/>
    </location>
</feature>
<evidence type="ECO:0000256" key="9">
    <source>
        <dbReference type="PIRSR" id="PIRSR036421-3"/>
    </source>
</evidence>
<evidence type="ECO:0000256" key="2">
    <source>
        <dbReference type="ARBA" id="ARBA00008524"/>
    </source>
</evidence>
<dbReference type="PIRSF" id="PIRSF036421">
    <property type="entry name" value="Tricorn_protease"/>
    <property type="match status" value="1"/>
</dbReference>
<dbReference type="InterPro" id="IPR005151">
    <property type="entry name" value="Tail-specific_protease"/>
</dbReference>
<comment type="similarity">
    <text evidence="2 7">Belongs to the peptidase S41B family.</text>
</comment>
<dbReference type="CDD" id="cd07562">
    <property type="entry name" value="Peptidase_S41_TRI"/>
    <property type="match status" value="1"/>
</dbReference>
<feature type="active site" description="Charge relay system" evidence="8">
    <location>
        <position position="717"/>
    </location>
</feature>
<evidence type="ECO:0000256" key="1">
    <source>
        <dbReference type="ARBA" id="ARBA00004496"/>
    </source>
</evidence>
<dbReference type="SUPFAM" id="SSF69304">
    <property type="entry name" value="Tricorn protease N-terminal domain"/>
    <property type="match status" value="1"/>
</dbReference>
<dbReference type="Pfam" id="PF14684">
    <property type="entry name" value="Tricorn_C1"/>
    <property type="match status" value="1"/>
</dbReference>
<dbReference type="EC" id="3.4.21.-" evidence="7"/>
<dbReference type="InterPro" id="IPR029414">
    <property type="entry name" value="Tricorn_PDZ"/>
</dbReference>
<protein>
    <recommendedName>
        <fullName evidence="7">Tricorn protease homolog</fullName>
        <ecNumber evidence="7">3.4.21.-</ecNumber>
    </recommendedName>
</protein>
<evidence type="ECO:0000256" key="4">
    <source>
        <dbReference type="ARBA" id="ARBA00022670"/>
    </source>
</evidence>
<evidence type="ECO:0000313" key="11">
    <source>
        <dbReference type="EMBL" id="PSN91146.1"/>
    </source>
</evidence>
<sequence length="1041" mass="117342">MKAYISQPDIMGDRVVFVSDDDLWLLRLGEDTPVRLTVGFGVVGSPRISPDGRSVAFKGSQMGELNVSEAYVMGVSGGQARRLTYFGSQYTDVVGWSADGRLVVCSDYGRPFRSWRELFAVDPSGGEPARLPYGPAASILSTPVGTILGRNTVDLPHWKRYRGGTKGEFWIDRGNRGVFEKFFELDGNLNSPMWVGDRFYFVSDHEGIGNIYSVDAYGRDLRKHTTQDVYYVRNARSDGRMIVYQCGGELYLLDPLVGKESKLDVDVPSPMRQREPRFVDPSKFVEGYAPHPRGRISVFTVRGKPFVMGNWEGAPLQVGEPNGVRYRHAQFTADGLGLLVVSDESGEERLELYSLKDGGRRVFDHDFGIVEELKVSPKRALAALTNNRFELWLINLESGDVKLLDRSEYGVISQVDWHPSGRWLAYSFPENHEATSIRLVNVDSQKPVRVSTPTSHDFSPSFDPEGRYLYYLSTRHLDPVYDRVVFDLGFPKPVKPFLVTLKSSMQSPFNRTPTYDSETPKDADDDVDVEGIELRVEPFPIEEANYSKVVGVKGRVLLLSHPVEGAMSRWLWSTTPASNATIESYNMEELSKDVFMQGVTDFEPSMARDALIVRVGDGYRYVRVDQKPEDKGREPGPRSGWINLSRMKVLVDPEKEWRQMLRETWRLMRENYWREDLAGVDWESIYERYAKLLDRVNTRYELSDVIREMQGEMGTSHAYEIGGDYGEQKAYPVGGLGAELRFNGEGYEVTKLFVGDPSNEGEKSPLLGAGVNVGIGDTILSIDGKKLSRETTPNQLLLNRAGEQVVLQVETKRGEIRSVTVTTLRNEKTLIYRSWVEANRRYVHEKSGGRVGYVHIPDMGPFGYAEFHRLYPIESAFDALIVDVRYNGGGHVSHLILEKLARRRIGYDKPRRGKPYPYPPYSVSGPIVALTNEQAGSDGDIFSHGFKLLGLGPLIGRRTWGGVVGINPRIRLVDGTFVTQPQFAFWFKDVGWGVENRGTEPTIWVENKPQDYAGGVDAQLERGIEEAVRLIEKTQRLEEPS</sequence>
<dbReference type="InterPro" id="IPR015943">
    <property type="entry name" value="WD40/YVTN_repeat-like_dom_sf"/>
</dbReference>
<gene>
    <name evidence="11" type="ORF">B9Q08_03445</name>
</gene>
<proteinExistence type="inferred from homology"/>
<name>A0A2R6AXQ7_9ARCH</name>
<dbReference type="PANTHER" id="PTHR43253">
    <property type="entry name" value="TRICORN PROTEASE HOMOLOG 2-RELATED"/>
    <property type="match status" value="1"/>
</dbReference>
<evidence type="ECO:0000256" key="3">
    <source>
        <dbReference type="ARBA" id="ARBA00022490"/>
    </source>
</evidence>
<comment type="caution">
    <text evidence="11">The sequence shown here is derived from an EMBL/GenBank/DDBJ whole genome shotgun (WGS) entry which is preliminary data.</text>
</comment>
<dbReference type="Gene3D" id="2.30.42.10">
    <property type="match status" value="1"/>
</dbReference>
<dbReference type="GO" id="GO:0008236">
    <property type="term" value="F:serine-type peptidase activity"/>
    <property type="evidence" value="ECO:0007669"/>
    <property type="project" value="UniProtKB-UniRule"/>
</dbReference>
<keyword evidence="5 7" id="KW-0378">Hydrolase</keyword>
<keyword evidence="4 7" id="KW-0645">Protease</keyword>
<evidence type="ECO:0000256" key="8">
    <source>
        <dbReference type="PIRSR" id="PIRSR036421-1"/>
    </source>
</evidence>
<comment type="function">
    <text evidence="7">Degrades oligopeptides.</text>
</comment>
<dbReference type="InterPro" id="IPR029045">
    <property type="entry name" value="ClpP/crotonase-like_dom_sf"/>
</dbReference>
<feature type="site" description="Transition state stabilizer; via amide nitrogen" evidence="9">
    <location>
        <position position="938"/>
    </location>
</feature>
<organism evidence="11 12">
    <name type="scientific">Candidatus Marsarchaeota G2 archaeon ECH_B_SAG-M15</name>
    <dbReference type="NCBI Taxonomy" id="1978162"/>
    <lineage>
        <taxon>Archaea</taxon>
        <taxon>Candidatus Marsarchaeota</taxon>
        <taxon>Candidatus Marsarchaeota group 2</taxon>
    </lineage>
</organism>